<feature type="domain" description="Lon N-terminal" evidence="2">
    <location>
        <begin position="91"/>
        <end position="286"/>
    </location>
</feature>
<name>A0A363ULV4_9GAMM</name>
<sequence length="292" mass="31668">MSARPETAVAAALPASSHKPSGPQSTLTRASRGQRGSCRWILQEGFAQRLGKDCSKVTKPAAAAPAHSTLCDISVVLPHVLHCRRLLLEGLGALVTTDVPLFPLSGLVMPGGLLPLRIFETRYHDMVRDCMRSGTGFVVTLSASGQETGRDVRPQEIGTYVEIIDFEALDHGFLGIVCRGQQRVRILTPHQTRAGLWLGDTAPYGDEPDGAVPESYEHLADLALQLVTELGPPFDLDAPQPQNARWVGSRLTELLPIPGSAKQQLLELRDPIARLHQIACFVQQMVRARPGS</sequence>
<dbReference type="AlphaFoldDB" id="A0A363ULV4"/>
<dbReference type="PANTHER" id="PTHR46732">
    <property type="entry name" value="ATP-DEPENDENT PROTEASE LA (LON) DOMAIN PROTEIN"/>
    <property type="match status" value="1"/>
</dbReference>
<dbReference type="SMART" id="SM00464">
    <property type="entry name" value="LON"/>
    <property type="match status" value="1"/>
</dbReference>
<dbReference type="Proteomes" id="UP000251800">
    <property type="component" value="Unassembled WGS sequence"/>
</dbReference>
<dbReference type="InterPro" id="IPR046336">
    <property type="entry name" value="Lon_prtase_N_sf"/>
</dbReference>
<feature type="region of interest" description="Disordered" evidence="1">
    <location>
        <begin position="1"/>
        <end position="32"/>
    </location>
</feature>
<dbReference type="Gene3D" id="2.30.130.40">
    <property type="entry name" value="LON domain-like"/>
    <property type="match status" value="1"/>
</dbReference>
<dbReference type="OrthoDB" id="8558970at2"/>
<evidence type="ECO:0000313" key="3">
    <source>
        <dbReference type="EMBL" id="PWN56402.1"/>
    </source>
</evidence>
<proteinExistence type="predicted"/>
<evidence type="ECO:0000259" key="2">
    <source>
        <dbReference type="PROSITE" id="PS51787"/>
    </source>
</evidence>
<dbReference type="EMBL" id="QEQK01000005">
    <property type="protein sequence ID" value="PWN56402.1"/>
    <property type="molecule type" value="Genomic_DNA"/>
</dbReference>
<gene>
    <name evidence="3" type="ORF">DEH80_06060</name>
</gene>
<dbReference type="InterPro" id="IPR003111">
    <property type="entry name" value="Lon_prtase_N"/>
</dbReference>
<dbReference type="SUPFAM" id="SSF88697">
    <property type="entry name" value="PUA domain-like"/>
    <property type="match status" value="1"/>
</dbReference>
<reference evidence="3 4" key="1">
    <citation type="submission" date="2018-05" db="EMBL/GenBank/DDBJ databases">
        <title>Abyssibacter profundi OUC007T gen. nov., sp. nov, a marine bacterium isolated from seawater of the Mariana Trench.</title>
        <authorList>
            <person name="Zhou S."/>
        </authorList>
    </citation>
    <scope>NUCLEOTIDE SEQUENCE [LARGE SCALE GENOMIC DNA]</scope>
    <source>
        <strain evidence="3 4">OUC007</strain>
    </source>
</reference>
<protein>
    <recommendedName>
        <fullName evidence="2">Lon N-terminal domain-containing protein</fullName>
    </recommendedName>
</protein>
<dbReference type="Pfam" id="PF02190">
    <property type="entry name" value="LON_substr_bdg"/>
    <property type="match status" value="1"/>
</dbReference>
<dbReference type="PANTHER" id="PTHR46732:SF8">
    <property type="entry name" value="ATP-DEPENDENT PROTEASE LA (LON) DOMAIN PROTEIN"/>
    <property type="match status" value="1"/>
</dbReference>
<comment type="caution">
    <text evidence="3">The sequence shown here is derived from an EMBL/GenBank/DDBJ whole genome shotgun (WGS) entry which is preliminary data.</text>
</comment>
<accession>A0A363ULV4</accession>
<keyword evidence="4" id="KW-1185">Reference proteome</keyword>
<feature type="compositionally biased region" description="Polar residues" evidence="1">
    <location>
        <begin position="18"/>
        <end position="31"/>
    </location>
</feature>
<evidence type="ECO:0000313" key="4">
    <source>
        <dbReference type="Proteomes" id="UP000251800"/>
    </source>
</evidence>
<dbReference type="Gene3D" id="1.10.4060.10">
    <property type="entry name" value="BPP1347 like domain"/>
    <property type="match status" value="1"/>
</dbReference>
<evidence type="ECO:0000256" key="1">
    <source>
        <dbReference type="SAM" id="MobiDB-lite"/>
    </source>
</evidence>
<organism evidence="3 4">
    <name type="scientific">Abyssibacter profundi</name>
    <dbReference type="NCBI Taxonomy" id="2182787"/>
    <lineage>
        <taxon>Bacteria</taxon>
        <taxon>Pseudomonadati</taxon>
        <taxon>Pseudomonadota</taxon>
        <taxon>Gammaproteobacteria</taxon>
        <taxon>Chromatiales</taxon>
        <taxon>Oceanococcaceae</taxon>
        <taxon>Abyssibacter</taxon>
    </lineage>
</organism>
<dbReference type="InterPro" id="IPR015947">
    <property type="entry name" value="PUA-like_sf"/>
</dbReference>
<dbReference type="PROSITE" id="PS51787">
    <property type="entry name" value="LON_N"/>
    <property type="match status" value="1"/>
</dbReference>